<feature type="transmembrane region" description="Helical" evidence="8">
    <location>
        <begin position="145"/>
        <end position="171"/>
    </location>
</feature>
<dbReference type="PANTHER" id="PTHR32195">
    <property type="entry name" value="OS07G0662800 PROTEIN"/>
    <property type="match status" value="1"/>
</dbReference>
<gene>
    <name evidence="9" type="ORF">AK812_SmicGene2545</name>
</gene>
<evidence type="ECO:0000256" key="3">
    <source>
        <dbReference type="ARBA" id="ARBA00022475"/>
    </source>
</evidence>
<name>A0A1Q9F179_SYMMI</name>
<evidence type="ECO:0000256" key="4">
    <source>
        <dbReference type="ARBA" id="ARBA00022519"/>
    </source>
</evidence>
<keyword evidence="4" id="KW-0997">Cell inner membrane</keyword>
<protein>
    <submittedName>
        <fullName evidence="9">Uncharacterized protein</fullName>
    </submittedName>
</protein>
<dbReference type="Pfam" id="PF03222">
    <property type="entry name" value="Trp_Tyr_perm"/>
    <property type="match status" value="1"/>
</dbReference>
<feature type="transmembrane region" description="Helical" evidence="8">
    <location>
        <begin position="120"/>
        <end position="139"/>
    </location>
</feature>
<evidence type="ECO:0000256" key="5">
    <source>
        <dbReference type="ARBA" id="ARBA00022692"/>
    </source>
</evidence>
<keyword evidence="10" id="KW-1185">Reference proteome</keyword>
<keyword evidence="2" id="KW-0813">Transport</keyword>
<feature type="transmembrane region" description="Helical" evidence="8">
    <location>
        <begin position="92"/>
        <end position="108"/>
    </location>
</feature>
<comment type="subcellular location">
    <subcellularLocation>
        <location evidence="1">Cell inner membrane</location>
        <topology evidence="1">Multi-pass membrane protein</topology>
    </subcellularLocation>
</comment>
<reference evidence="9 10" key="1">
    <citation type="submission" date="2016-02" db="EMBL/GenBank/DDBJ databases">
        <title>Genome analysis of coral dinoflagellate symbionts highlights evolutionary adaptations to a symbiotic lifestyle.</title>
        <authorList>
            <person name="Aranda M."/>
            <person name="Li Y."/>
            <person name="Liew Y.J."/>
            <person name="Baumgarten S."/>
            <person name="Simakov O."/>
            <person name="Wilson M."/>
            <person name="Piel J."/>
            <person name="Ashoor H."/>
            <person name="Bougouffa S."/>
            <person name="Bajic V.B."/>
            <person name="Ryu T."/>
            <person name="Ravasi T."/>
            <person name="Bayer T."/>
            <person name="Micklem G."/>
            <person name="Kim H."/>
            <person name="Bhak J."/>
            <person name="Lajeunesse T.C."/>
            <person name="Voolstra C.R."/>
        </authorList>
    </citation>
    <scope>NUCLEOTIDE SEQUENCE [LARGE SCALE GENOMIC DNA]</scope>
    <source>
        <strain evidence="9 10">CCMP2467</strain>
    </source>
</reference>
<evidence type="ECO:0000256" key="8">
    <source>
        <dbReference type="SAM" id="Phobius"/>
    </source>
</evidence>
<dbReference type="Proteomes" id="UP000186817">
    <property type="component" value="Unassembled WGS sequence"/>
</dbReference>
<evidence type="ECO:0000256" key="7">
    <source>
        <dbReference type="ARBA" id="ARBA00023136"/>
    </source>
</evidence>
<dbReference type="PANTHER" id="PTHR32195:SF26">
    <property type="entry name" value="TRYPTOPHAN OR TYROSINE TRANSPORTER PROTEIN"/>
    <property type="match status" value="1"/>
</dbReference>
<keyword evidence="5 8" id="KW-0812">Transmembrane</keyword>
<dbReference type="GO" id="GO:0005886">
    <property type="term" value="C:plasma membrane"/>
    <property type="evidence" value="ECO:0007669"/>
    <property type="project" value="UniProtKB-SubCell"/>
</dbReference>
<evidence type="ECO:0000256" key="2">
    <source>
        <dbReference type="ARBA" id="ARBA00022448"/>
    </source>
</evidence>
<dbReference type="GO" id="GO:0003333">
    <property type="term" value="P:amino acid transmembrane transport"/>
    <property type="evidence" value="ECO:0007669"/>
    <property type="project" value="InterPro"/>
</dbReference>
<sequence length="271" mass="29278">MGCVSLRGRARAGTLILVAILSIFVGKAAFVPEMSKSCSSWKSQRGAHWTRSNKPVLVAVNQSPRNSKLHRMASIASTSSDSQQAGMSVPDAAAIIAGTALGGGFLALPSVTAPMGVMPAIFGLIVVWAFLAAVGLVYAEAPMGVMPAIFGLIVVWAFLAAVGLVYAEASAEVEGCELRLLSTARDWKNTRLLIFEFGASLVQAILTLSLPVPDRSWAQSFRLEHARLENRPLPGISRRPMLLLNRWKPRLDEEIGRDIKMLLLKMMNSHE</sequence>
<dbReference type="AlphaFoldDB" id="A0A1Q9F179"/>
<keyword evidence="7 8" id="KW-0472">Membrane</keyword>
<dbReference type="InterPro" id="IPR018227">
    <property type="entry name" value="Amino_acid_transport_2"/>
</dbReference>
<keyword evidence="3" id="KW-1003">Cell membrane</keyword>
<organism evidence="9 10">
    <name type="scientific">Symbiodinium microadriaticum</name>
    <name type="common">Dinoflagellate</name>
    <name type="synonym">Zooxanthella microadriatica</name>
    <dbReference type="NCBI Taxonomy" id="2951"/>
    <lineage>
        <taxon>Eukaryota</taxon>
        <taxon>Sar</taxon>
        <taxon>Alveolata</taxon>
        <taxon>Dinophyceae</taxon>
        <taxon>Suessiales</taxon>
        <taxon>Symbiodiniaceae</taxon>
        <taxon>Symbiodinium</taxon>
    </lineage>
</organism>
<keyword evidence="6 8" id="KW-1133">Transmembrane helix</keyword>
<dbReference type="EMBL" id="LSRX01000028">
    <property type="protein sequence ID" value="OLQ13448.1"/>
    <property type="molecule type" value="Genomic_DNA"/>
</dbReference>
<proteinExistence type="predicted"/>
<comment type="caution">
    <text evidence="9">The sequence shown here is derived from an EMBL/GenBank/DDBJ whole genome shotgun (WGS) entry which is preliminary data.</text>
</comment>
<evidence type="ECO:0000313" key="10">
    <source>
        <dbReference type="Proteomes" id="UP000186817"/>
    </source>
</evidence>
<evidence type="ECO:0000256" key="6">
    <source>
        <dbReference type="ARBA" id="ARBA00022989"/>
    </source>
</evidence>
<evidence type="ECO:0000256" key="1">
    <source>
        <dbReference type="ARBA" id="ARBA00004429"/>
    </source>
</evidence>
<dbReference type="OrthoDB" id="204942at2759"/>
<evidence type="ECO:0000313" key="9">
    <source>
        <dbReference type="EMBL" id="OLQ13448.1"/>
    </source>
</evidence>
<feature type="transmembrane region" description="Helical" evidence="8">
    <location>
        <begin position="12"/>
        <end position="31"/>
    </location>
</feature>
<accession>A0A1Q9F179</accession>